<dbReference type="Pfam" id="PF12776">
    <property type="entry name" value="Myb_DNA-bind_3"/>
    <property type="match status" value="1"/>
</dbReference>
<proteinExistence type="predicted"/>
<dbReference type="InterPro" id="IPR024752">
    <property type="entry name" value="Myb/SANT-like_dom"/>
</dbReference>
<evidence type="ECO:0000313" key="3">
    <source>
        <dbReference type="EMBL" id="KAL2491695.1"/>
    </source>
</evidence>
<sequence length="157" mass="18610">MCFSKTGWQQLLSMFNTKAGKDWTHSPLKNYWFQMLKEYQQLHEILHCTVIEYDHLNIVIVADEWWCDRKIELFGDAYDSEKYDVSLSKLSKKGFDDDELWEWSRNSDKLSVNAKMRDEHAPSDVHRRGSDMDISGLYSRDKRRCSSSTAKEKKQDT</sequence>
<gene>
    <name evidence="3" type="ORF">Adt_27323</name>
</gene>
<feature type="compositionally biased region" description="Basic and acidic residues" evidence="1">
    <location>
        <begin position="115"/>
        <end position="131"/>
    </location>
</feature>
<dbReference type="Proteomes" id="UP001604336">
    <property type="component" value="Unassembled WGS sequence"/>
</dbReference>
<feature type="region of interest" description="Disordered" evidence="1">
    <location>
        <begin position="114"/>
        <end position="157"/>
    </location>
</feature>
<protein>
    <submittedName>
        <fullName evidence="3">L10-interacting MYB domain-containing protein-like</fullName>
    </submittedName>
</protein>
<evidence type="ECO:0000256" key="1">
    <source>
        <dbReference type="SAM" id="MobiDB-lite"/>
    </source>
</evidence>
<feature type="domain" description="Myb/SANT-like" evidence="2">
    <location>
        <begin position="2"/>
        <end position="66"/>
    </location>
</feature>
<comment type="caution">
    <text evidence="3">The sequence shown here is derived from an EMBL/GenBank/DDBJ whole genome shotgun (WGS) entry which is preliminary data.</text>
</comment>
<reference evidence="4" key="1">
    <citation type="submission" date="2024-07" db="EMBL/GenBank/DDBJ databases">
        <title>Two chromosome-level genome assemblies of Korean endemic species Abeliophyllum distichum and Forsythia ovata (Oleaceae).</title>
        <authorList>
            <person name="Jang H."/>
        </authorList>
    </citation>
    <scope>NUCLEOTIDE SEQUENCE [LARGE SCALE GENOMIC DNA]</scope>
</reference>
<name>A0ABD1RTD8_9LAMI</name>
<evidence type="ECO:0000259" key="2">
    <source>
        <dbReference type="Pfam" id="PF12776"/>
    </source>
</evidence>
<dbReference type="AlphaFoldDB" id="A0ABD1RTD8"/>
<accession>A0ABD1RTD8</accession>
<keyword evidence="4" id="KW-1185">Reference proteome</keyword>
<evidence type="ECO:0000313" key="4">
    <source>
        <dbReference type="Proteomes" id="UP001604336"/>
    </source>
</evidence>
<organism evidence="3 4">
    <name type="scientific">Abeliophyllum distichum</name>
    <dbReference type="NCBI Taxonomy" id="126358"/>
    <lineage>
        <taxon>Eukaryota</taxon>
        <taxon>Viridiplantae</taxon>
        <taxon>Streptophyta</taxon>
        <taxon>Embryophyta</taxon>
        <taxon>Tracheophyta</taxon>
        <taxon>Spermatophyta</taxon>
        <taxon>Magnoliopsida</taxon>
        <taxon>eudicotyledons</taxon>
        <taxon>Gunneridae</taxon>
        <taxon>Pentapetalae</taxon>
        <taxon>asterids</taxon>
        <taxon>lamiids</taxon>
        <taxon>Lamiales</taxon>
        <taxon>Oleaceae</taxon>
        <taxon>Forsythieae</taxon>
        <taxon>Abeliophyllum</taxon>
    </lineage>
</organism>
<dbReference type="EMBL" id="JBFOLK010000008">
    <property type="protein sequence ID" value="KAL2491695.1"/>
    <property type="molecule type" value="Genomic_DNA"/>
</dbReference>